<organism evidence="2 3">
    <name type="scientific">Flavivirga eckloniae</name>
    <dbReference type="NCBI Taxonomy" id="1803846"/>
    <lineage>
        <taxon>Bacteria</taxon>
        <taxon>Pseudomonadati</taxon>
        <taxon>Bacteroidota</taxon>
        <taxon>Flavobacteriia</taxon>
        <taxon>Flavobacteriales</taxon>
        <taxon>Flavobacteriaceae</taxon>
        <taxon>Flavivirga</taxon>
    </lineage>
</organism>
<evidence type="ECO:0000256" key="1">
    <source>
        <dbReference type="SAM" id="MobiDB-lite"/>
    </source>
</evidence>
<feature type="region of interest" description="Disordered" evidence="1">
    <location>
        <begin position="25"/>
        <end position="44"/>
    </location>
</feature>
<protein>
    <submittedName>
        <fullName evidence="2">Uncharacterized protein</fullName>
    </submittedName>
</protein>
<accession>A0A2K9PK72</accession>
<dbReference type="EMBL" id="CP025791">
    <property type="protein sequence ID" value="AUP77426.1"/>
    <property type="molecule type" value="Genomic_DNA"/>
</dbReference>
<keyword evidence="3" id="KW-1185">Reference proteome</keyword>
<proteinExistence type="predicted"/>
<dbReference type="KEGG" id="fek:C1H87_01300"/>
<name>A0A2K9PK72_9FLAO</name>
<dbReference type="Proteomes" id="UP000235826">
    <property type="component" value="Chromosome"/>
</dbReference>
<evidence type="ECO:0000313" key="3">
    <source>
        <dbReference type="Proteomes" id="UP000235826"/>
    </source>
</evidence>
<evidence type="ECO:0000313" key="2">
    <source>
        <dbReference type="EMBL" id="AUP77426.1"/>
    </source>
</evidence>
<dbReference type="RefSeq" id="WP_102754086.1">
    <property type="nucleotide sequence ID" value="NZ_CP025791.1"/>
</dbReference>
<gene>
    <name evidence="2" type="ORF">C1H87_01300</name>
</gene>
<dbReference type="AlphaFoldDB" id="A0A2K9PK72"/>
<feature type="compositionally biased region" description="Polar residues" evidence="1">
    <location>
        <begin position="34"/>
        <end position="44"/>
    </location>
</feature>
<sequence length="70" mass="7499">MEGNYSGYSAGLGVSGEYQWSNEDNARGELYPGQKSTTSWETNTVGSGYGGGEVGAKIFWGKSKILKQLN</sequence>
<reference evidence="2 3" key="1">
    <citation type="submission" date="2018-01" db="EMBL/GenBank/DDBJ databases">
        <title>Complete genome sequence of Flavivirga eckloniae ECD14 isolated from seaweed Ecklonia cava.</title>
        <authorList>
            <person name="Lee J.H."/>
            <person name="Baik K.S."/>
            <person name="Seong C.N."/>
        </authorList>
    </citation>
    <scope>NUCLEOTIDE SEQUENCE [LARGE SCALE GENOMIC DNA]</scope>
    <source>
        <strain evidence="2 3">ECD14</strain>
    </source>
</reference>